<evidence type="ECO:0000256" key="3">
    <source>
        <dbReference type="ARBA" id="ARBA00023015"/>
    </source>
</evidence>
<evidence type="ECO:0000313" key="9">
    <source>
        <dbReference type="EMBL" id="JAG30061.1"/>
    </source>
</evidence>
<feature type="coiled-coil region" evidence="6">
    <location>
        <begin position="87"/>
        <end position="114"/>
    </location>
</feature>
<keyword evidence="6" id="KW-0175">Coiled coil</keyword>
<keyword evidence="4" id="KW-0804">Transcription</keyword>
<evidence type="ECO:0000256" key="2">
    <source>
        <dbReference type="ARBA" id="ARBA00016807"/>
    </source>
</evidence>
<evidence type="ECO:0000259" key="8">
    <source>
        <dbReference type="Pfam" id="PF13873"/>
    </source>
</evidence>
<protein>
    <recommendedName>
        <fullName evidence="2">Regulatory protein zeste</fullName>
    </recommendedName>
</protein>
<feature type="region of interest" description="Disordered" evidence="7">
    <location>
        <begin position="260"/>
        <end position="286"/>
    </location>
</feature>
<comment type="function">
    <text evidence="5">Involved in transvection phenomena (= synapsis-dependent gene expression), where the synaptic pairing of chromosomes carrying genes with which zeste interacts influences the expression of these genes. Zeste binds to DNA and stimulates transcription from a nearby promoter.</text>
</comment>
<organism evidence="10">
    <name type="scientific">Lygus hesperus</name>
    <name type="common">Western plant bug</name>
    <dbReference type="NCBI Taxonomy" id="30085"/>
    <lineage>
        <taxon>Eukaryota</taxon>
        <taxon>Metazoa</taxon>
        <taxon>Ecdysozoa</taxon>
        <taxon>Arthropoda</taxon>
        <taxon>Hexapoda</taxon>
        <taxon>Insecta</taxon>
        <taxon>Pterygota</taxon>
        <taxon>Neoptera</taxon>
        <taxon>Paraneoptera</taxon>
        <taxon>Hemiptera</taxon>
        <taxon>Heteroptera</taxon>
        <taxon>Panheteroptera</taxon>
        <taxon>Cimicomorpha</taxon>
        <taxon>Miridae</taxon>
        <taxon>Mirini</taxon>
        <taxon>Lygus</taxon>
    </lineage>
</organism>
<reference evidence="10" key="2">
    <citation type="submission" date="2014-07" db="EMBL/GenBank/DDBJ databases">
        <authorList>
            <person name="Hull J."/>
        </authorList>
    </citation>
    <scope>NUCLEOTIDE SEQUENCE</scope>
</reference>
<feature type="region of interest" description="Disordered" evidence="7">
    <location>
        <begin position="183"/>
        <end position="244"/>
    </location>
</feature>
<feature type="compositionally biased region" description="Polar residues" evidence="7">
    <location>
        <begin position="260"/>
        <end position="275"/>
    </location>
</feature>
<reference evidence="10" key="1">
    <citation type="journal article" date="2014" name="PLoS ONE">
        <title>Transcriptome-Based Identification of ABC Transporters in the Western Tarnished Plant Bug Lygus hesperus.</title>
        <authorList>
            <person name="Hull J.J."/>
            <person name="Chaney K."/>
            <person name="Geib S.M."/>
            <person name="Fabrick J.A."/>
            <person name="Brent C.S."/>
            <person name="Walsh D."/>
            <person name="Lavine L.C."/>
        </authorList>
    </citation>
    <scope>NUCLEOTIDE SEQUENCE</scope>
</reference>
<evidence type="ECO:0000313" key="10">
    <source>
        <dbReference type="EMBL" id="JAG30062.1"/>
    </source>
</evidence>
<evidence type="ECO:0000256" key="6">
    <source>
        <dbReference type="SAM" id="Coils"/>
    </source>
</evidence>
<dbReference type="InterPro" id="IPR028002">
    <property type="entry name" value="Myb_DNA-bind_5"/>
</dbReference>
<feature type="coiled-coil region" evidence="6">
    <location>
        <begin position="302"/>
        <end position="329"/>
    </location>
</feature>
<comment type="subunit">
    <text evidence="1">Self-associates forming complexes of several hundred monomers.</text>
</comment>
<feature type="compositionally biased region" description="Low complexity" evidence="7">
    <location>
        <begin position="218"/>
        <end position="241"/>
    </location>
</feature>
<sequence length="348" mass="40026">MMGSEVRMHSYSLLAENNKQSDKPAKRIRLQNFTEQENELLIHLAHQEVAILENKTINAETNNLKTDVWNAITEVFNSHRIGERRDMASLRHRYENLKRKLRKKILNQKELLAEGESVQIMTTNYEAKLWEMMGGSKPDGVEILNDAVIEINGSGRSKRVQFIPAEDLEEVQAEILGISYESQDSRVSPMTVKGDASRDSIREEVVSDEEEDDDGPHSKNTTSTLETTTSKNSNKNNVVVNPSEVRRYLSSAGRLLNETLNRQYRPSNRQHSNSEPPKPKPTSATVTVESADTHRFREEEHQLKMKNLKEEHEAKMKILTQELKMKEEEHALRMKILKRKLIVICEDI</sequence>
<keyword evidence="3" id="KW-0805">Transcription regulation</keyword>
<gene>
    <name evidence="9" type="ORF">CM83_42892</name>
    <name evidence="10" type="ORF">CM83_42894</name>
</gene>
<feature type="domain" description="Myb/SANT-like DNA-binding" evidence="8">
    <location>
        <begin position="29"/>
        <end position="106"/>
    </location>
</feature>
<proteinExistence type="predicted"/>
<name>A0A0A9YAF7_LYGHE</name>
<evidence type="ECO:0000256" key="5">
    <source>
        <dbReference type="ARBA" id="ARBA00025466"/>
    </source>
</evidence>
<dbReference type="PANTHER" id="PTHR21411:SF0">
    <property type="entry name" value="REGULATORY PROTEIN ZESTE"/>
    <property type="match status" value="1"/>
</dbReference>
<evidence type="ECO:0000256" key="1">
    <source>
        <dbReference type="ARBA" id="ARBA00011764"/>
    </source>
</evidence>
<dbReference type="EMBL" id="GBHO01013542">
    <property type="protein sequence ID" value="JAG30062.1"/>
    <property type="molecule type" value="Transcribed_RNA"/>
</dbReference>
<feature type="compositionally biased region" description="Basic and acidic residues" evidence="7">
    <location>
        <begin position="195"/>
        <end position="205"/>
    </location>
</feature>
<evidence type="ECO:0000256" key="7">
    <source>
        <dbReference type="SAM" id="MobiDB-lite"/>
    </source>
</evidence>
<accession>A0A0A9YAF7</accession>
<dbReference type="PANTHER" id="PTHR21411">
    <property type="entry name" value="APONTIC"/>
    <property type="match status" value="1"/>
</dbReference>
<dbReference type="AlphaFoldDB" id="A0A0A9YAF7"/>
<evidence type="ECO:0000256" key="4">
    <source>
        <dbReference type="ARBA" id="ARBA00023163"/>
    </source>
</evidence>
<dbReference type="EMBL" id="GBHO01013543">
    <property type="protein sequence ID" value="JAG30061.1"/>
    <property type="molecule type" value="Transcribed_RNA"/>
</dbReference>
<dbReference type="Pfam" id="PF13873">
    <property type="entry name" value="Myb_DNA-bind_5"/>
    <property type="match status" value="1"/>
</dbReference>